<evidence type="ECO:0000256" key="2">
    <source>
        <dbReference type="ARBA" id="ARBA00004123"/>
    </source>
</evidence>
<keyword evidence="10" id="KW-0804">Transcription</keyword>
<evidence type="ECO:0000256" key="3">
    <source>
        <dbReference type="ARBA" id="ARBA00006991"/>
    </source>
</evidence>
<feature type="domain" description="C2H2-type" evidence="13">
    <location>
        <begin position="491"/>
        <end position="518"/>
    </location>
</feature>
<evidence type="ECO:0000256" key="1">
    <source>
        <dbReference type="ARBA" id="ARBA00003767"/>
    </source>
</evidence>
<dbReference type="InterPro" id="IPR013087">
    <property type="entry name" value="Znf_C2H2_type"/>
</dbReference>
<dbReference type="FunFam" id="3.30.160.60:FF:001480">
    <property type="entry name" value="Si:cabz01071911.3"/>
    <property type="match status" value="1"/>
</dbReference>
<comment type="similarity">
    <text evidence="3">Belongs to the krueppel C2H2-type zinc-finger protein family.</text>
</comment>
<feature type="domain" description="C2H2-type" evidence="13">
    <location>
        <begin position="351"/>
        <end position="378"/>
    </location>
</feature>
<comment type="caution">
    <text evidence="14">The sequence shown here is derived from an EMBL/GenBank/DDBJ whole genome shotgun (WGS) entry which is preliminary data.</text>
</comment>
<feature type="domain" description="C2H2-type" evidence="13">
    <location>
        <begin position="323"/>
        <end position="350"/>
    </location>
</feature>
<dbReference type="FunFam" id="3.30.160.60:FF:001639">
    <property type="entry name" value="Si:dkey-7i4.21"/>
    <property type="match status" value="1"/>
</dbReference>
<dbReference type="PANTHER" id="PTHR14003">
    <property type="entry name" value="TRANSCRIPTIONAL REPRESSOR PROTEIN YY"/>
    <property type="match status" value="1"/>
</dbReference>
<dbReference type="AlphaFoldDB" id="A0A9Q1FNU5"/>
<keyword evidence="11" id="KW-0539">Nucleus</keyword>
<evidence type="ECO:0000256" key="8">
    <source>
        <dbReference type="ARBA" id="ARBA00023015"/>
    </source>
</evidence>
<evidence type="ECO:0000256" key="4">
    <source>
        <dbReference type="ARBA" id="ARBA00022723"/>
    </source>
</evidence>
<dbReference type="SUPFAM" id="SSF57667">
    <property type="entry name" value="beta-beta-alpha zinc fingers"/>
    <property type="match status" value="5"/>
</dbReference>
<dbReference type="FunFam" id="3.30.160.60:FF:002343">
    <property type="entry name" value="Zinc finger protein 33A"/>
    <property type="match status" value="1"/>
</dbReference>
<dbReference type="GO" id="GO:0005667">
    <property type="term" value="C:transcription regulator complex"/>
    <property type="evidence" value="ECO:0007669"/>
    <property type="project" value="TreeGrafter"/>
</dbReference>
<dbReference type="FunFam" id="3.30.160.60:FF:000097">
    <property type="entry name" value="Zinc finger protein"/>
    <property type="match status" value="1"/>
</dbReference>
<sequence>MAESGLNTLEPECVSAHSGELYFCTPLSSRKMQAGVCLRQEDTEATLPELTEQHRIGQKEEELSGLESVHMAESGTECAAPELNTLEPGCVSAHSGVSDVHHTHISVIKTETDLVSTHSGDLIKTKSRDSTELGFVTYLHPDQIKTETDDGGYLKAEHISDLQDIKCVDIKSDQMKCESSESSVSDLNTLMNGAGVDHKDQTEPWQYAGEPKPYCVKEEMFDLPNQCGDLSHHCGIDDENNQTRTMQKSTNSSNKHTHCPKVNDPIKMNTSLLNFFQNKTIHGNEGEINAGEKLFKCTQCEKCFTRKSSLTAHQRIHTGEKPFKCTQCEKCFTTNSSLKVHLRIHTGEKPYKCTQCEKSFNSKNCFDIHFRIHTGEKPYKCAQCEKCFNSKCYLDVHLRTHTVEKPFNCTQCEKYFCTHSALNVHLRIHSGEKPYKCRQCEKCFYTNSALNVHLKKHTGEKPYKCTQCGHSFSVKSYLDAHKRIHTGEKPYTCHQCGKCFFGVNDLNKHLRIHTGEKPFKC</sequence>
<name>A0A9Q1FNU5_SYNKA</name>
<dbReference type="PROSITE" id="PS50157">
    <property type="entry name" value="ZINC_FINGER_C2H2_2"/>
    <property type="match status" value="8"/>
</dbReference>
<keyword evidence="5" id="KW-0677">Repeat</keyword>
<dbReference type="FunFam" id="3.30.160.60:FF:000634">
    <property type="entry name" value="Zinc finger X-chromosomal protein"/>
    <property type="match status" value="1"/>
</dbReference>
<keyword evidence="6 12" id="KW-0863">Zinc-finger</keyword>
<dbReference type="GO" id="GO:0031519">
    <property type="term" value="C:PcG protein complex"/>
    <property type="evidence" value="ECO:0007669"/>
    <property type="project" value="TreeGrafter"/>
</dbReference>
<feature type="domain" description="C2H2-type" evidence="13">
    <location>
        <begin position="435"/>
        <end position="462"/>
    </location>
</feature>
<proteinExistence type="inferred from homology"/>
<dbReference type="Gene3D" id="3.30.160.60">
    <property type="entry name" value="Classic Zinc Finger"/>
    <property type="match status" value="8"/>
</dbReference>
<dbReference type="FunFam" id="3.30.160.60:FF:000739">
    <property type="entry name" value="Zgc:171418 protein"/>
    <property type="match status" value="1"/>
</dbReference>
<feature type="domain" description="C2H2-type" evidence="13">
    <location>
        <begin position="295"/>
        <end position="322"/>
    </location>
</feature>
<evidence type="ECO:0000313" key="15">
    <source>
        <dbReference type="Proteomes" id="UP001152622"/>
    </source>
</evidence>
<comment type="subcellular location">
    <subcellularLocation>
        <location evidence="2">Nucleus</location>
    </subcellularLocation>
</comment>
<dbReference type="SMART" id="SM00355">
    <property type="entry name" value="ZnF_C2H2"/>
    <property type="match status" value="8"/>
</dbReference>
<dbReference type="EMBL" id="JAINUF010000004">
    <property type="protein sequence ID" value="KAJ8363008.1"/>
    <property type="molecule type" value="Genomic_DNA"/>
</dbReference>
<dbReference type="FunFam" id="3.30.160.60:FF:001530">
    <property type="entry name" value="Zinc finger protein 268"/>
    <property type="match status" value="1"/>
</dbReference>
<feature type="domain" description="C2H2-type" evidence="13">
    <location>
        <begin position="463"/>
        <end position="490"/>
    </location>
</feature>
<dbReference type="Pfam" id="PF00096">
    <property type="entry name" value="zf-C2H2"/>
    <property type="match status" value="7"/>
</dbReference>
<comment type="function">
    <text evidence="1">May be involved in transcriptional regulation.</text>
</comment>
<evidence type="ECO:0000313" key="14">
    <source>
        <dbReference type="EMBL" id="KAJ8363008.1"/>
    </source>
</evidence>
<evidence type="ECO:0000256" key="9">
    <source>
        <dbReference type="ARBA" id="ARBA00023125"/>
    </source>
</evidence>
<dbReference type="Proteomes" id="UP001152622">
    <property type="component" value="Chromosome 4"/>
</dbReference>
<keyword evidence="4" id="KW-0479">Metal-binding</keyword>
<evidence type="ECO:0000256" key="10">
    <source>
        <dbReference type="ARBA" id="ARBA00023163"/>
    </source>
</evidence>
<feature type="domain" description="C2H2-type" evidence="13">
    <location>
        <begin position="379"/>
        <end position="406"/>
    </location>
</feature>
<organism evidence="14 15">
    <name type="scientific">Synaphobranchus kaupii</name>
    <name type="common">Kaup's arrowtooth eel</name>
    <dbReference type="NCBI Taxonomy" id="118154"/>
    <lineage>
        <taxon>Eukaryota</taxon>
        <taxon>Metazoa</taxon>
        <taxon>Chordata</taxon>
        <taxon>Craniata</taxon>
        <taxon>Vertebrata</taxon>
        <taxon>Euteleostomi</taxon>
        <taxon>Actinopterygii</taxon>
        <taxon>Neopterygii</taxon>
        <taxon>Teleostei</taxon>
        <taxon>Anguilliformes</taxon>
        <taxon>Synaphobranchidae</taxon>
        <taxon>Synaphobranchus</taxon>
    </lineage>
</organism>
<dbReference type="GO" id="GO:0000981">
    <property type="term" value="F:DNA-binding transcription factor activity, RNA polymerase II-specific"/>
    <property type="evidence" value="ECO:0007669"/>
    <property type="project" value="TreeGrafter"/>
</dbReference>
<keyword evidence="7" id="KW-0862">Zinc</keyword>
<accession>A0A9Q1FNU5</accession>
<dbReference type="FunFam" id="3.30.160.60:FF:000912">
    <property type="entry name" value="Zinc finger protein 660"/>
    <property type="match status" value="1"/>
</dbReference>
<dbReference type="GO" id="GO:0008270">
    <property type="term" value="F:zinc ion binding"/>
    <property type="evidence" value="ECO:0007669"/>
    <property type="project" value="UniProtKB-KW"/>
</dbReference>
<keyword evidence="15" id="KW-1185">Reference proteome</keyword>
<keyword evidence="9" id="KW-0238">DNA-binding</keyword>
<reference evidence="14" key="1">
    <citation type="journal article" date="2023" name="Science">
        <title>Genome structures resolve the early diversification of teleost fishes.</title>
        <authorList>
            <person name="Parey E."/>
            <person name="Louis A."/>
            <person name="Montfort J."/>
            <person name="Bouchez O."/>
            <person name="Roques C."/>
            <person name="Iampietro C."/>
            <person name="Lluch J."/>
            <person name="Castinel A."/>
            <person name="Donnadieu C."/>
            <person name="Desvignes T."/>
            <person name="Floi Bucao C."/>
            <person name="Jouanno E."/>
            <person name="Wen M."/>
            <person name="Mejri S."/>
            <person name="Dirks R."/>
            <person name="Jansen H."/>
            <person name="Henkel C."/>
            <person name="Chen W.J."/>
            <person name="Zahm M."/>
            <person name="Cabau C."/>
            <person name="Klopp C."/>
            <person name="Thompson A.W."/>
            <person name="Robinson-Rechavi M."/>
            <person name="Braasch I."/>
            <person name="Lecointre G."/>
            <person name="Bobe J."/>
            <person name="Postlethwait J.H."/>
            <person name="Berthelot C."/>
            <person name="Roest Crollius H."/>
            <person name="Guiguen Y."/>
        </authorList>
    </citation>
    <scope>NUCLEOTIDE SEQUENCE</scope>
    <source>
        <strain evidence="14">WJC10195</strain>
    </source>
</reference>
<evidence type="ECO:0000256" key="6">
    <source>
        <dbReference type="ARBA" id="ARBA00022771"/>
    </source>
</evidence>
<evidence type="ECO:0000256" key="12">
    <source>
        <dbReference type="PROSITE-ProRule" id="PRU00042"/>
    </source>
</evidence>
<evidence type="ECO:0000256" key="7">
    <source>
        <dbReference type="ARBA" id="ARBA00022833"/>
    </source>
</evidence>
<evidence type="ECO:0000256" key="5">
    <source>
        <dbReference type="ARBA" id="ARBA00022737"/>
    </source>
</evidence>
<evidence type="ECO:0000259" key="13">
    <source>
        <dbReference type="PROSITE" id="PS50157"/>
    </source>
</evidence>
<keyword evidence="8" id="KW-0805">Transcription regulation</keyword>
<feature type="non-terminal residue" evidence="14">
    <location>
        <position position="1"/>
    </location>
</feature>
<dbReference type="InterPro" id="IPR036236">
    <property type="entry name" value="Znf_C2H2_sf"/>
</dbReference>
<dbReference type="PROSITE" id="PS00028">
    <property type="entry name" value="ZINC_FINGER_C2H2_1"/>
    <property type="match status" value="8"/>
</dbReference>
<evidence type="ECO:0000256" key="11">
    <source>
        <dbReference type="ARBA" id="ARBA00023242"/>
    </source>
</evidence>
<dbReference type="PANTHER" id="PTHR14003:SF23">
    <property type="entry name" value="ZINC FINGER PROTEIN 143"/>
    <property type="match status" value="1"/>
</dbReference>
<protein>
    <recommendedName>
        <fullName evidence="13">C2H2-type domain-containing protein</fullName>
    </recommendedName>
</protein>
<dbReference type="GO" id="GO:0000785">
    <property type="term" value="C:chromatin"/>
    <property type="evidence" value="ECO:0007669"/>
    <property type="project" value="TreeGrafter"/>
</dbReference>
<dbReference type="GO" id="GO:0000978">
    <property type="term" value="F:RNA polymerase II cis-regulatory region sequence-specific DNA binding"/>
    <property type="evidence" value="ECO:0007669"/>
    <property type="project" value="TreeGrafter"/>
</dbReference>
<dbReference type="OrthoDB" id="40579at2759"/>
<gene>
    <name evidence="14" type="ORF">SKAU_G00118390</name>
</gene>
<feature type="domain" description="C2H2-type" evidence="13">
    <location>
        <begin position="407"/>
        <end position="434"/>
    </location>
</feature>